<proteinExistence type="predicted"/>
<evidence type="ECO:0000256" key="1">
    <source>
        <dbReference type="SAM" id="MobiDB-lite"/>
    </source>
</evidence>
<sequence>MNMSSQTEFHSVDEEWLASYSAGGLSRAKRLLISCQAALRPELSSRLSAMDAVGGALLQSAQGEAVSDGFLSRVMDKLDASPAPVAQDAKDDAQTEPSARPAWMPSPLEDFLSRAGIDLKWKKLGFGVERASLSTENDEELYLLKARPGLKVPQHSHKGEEWALILQGGYHVGETGYGLGDLHREDEDCTHMPIVDDHGEACITLVALEGKLKFSNPVMRMLRPIIGI</sequence>
<keyword evidence="4" id="KW-1185">Reference proteome</keyword>
<dbReference type="InterPro" id="IPR014710">
    <property type="entry name" value="RmlC-like_jellyroll"/>
</dbReference>
<dbReference type="RefSeq" id="WP_074206082.1">
    <property type="nucleotide sequence ID" value="NZ_FSQW01000002.1"/>
</dbReference>
<organism evidence="3 4">
    <name type="scientific">Parasphingorhabdus marina DSM 22363</name>
    <dbReference type="NCBI Taxonomy" id="1123272"/>
    <lineage>
        <taxon>Bacteria</taxon>
        <taxon>Pseudomonadati</taxon>
        <taxon>Pseudomonadota</taxon>
        <taxon>Alphaproteobacteria</taxon>
        <taxon>Sphingomonadales</taxon>
        <taxon>Sphingomonadaceae</taxon>
        <taxon>Parasphingorhabdus</taxon>
    </lineage>
</organism>
<dbReference type="AlphaFoldDB" id="A0A1N6H7R6"/>
<evidence type="ECO:0000259" key="2">
    <source>
        <dbReference type="Pfam" id="PF12973"/>
    </source>
</evidence>
<feature type="domain" description="ChrR-like cupin" evidence="2">
    <location>
        <begin position="118"/>
        <end position="203"/>
    </location>
</feature>
<gene>
    <name evidence="3" type="ORF">SAMN02745824_3170</name>
</gene>
<name>A0A1N6H7R6_9SPHN</name>
<dbReference type="InterPro" id="IPR025979">
    <property type="entry name" value="ChrR-like_cupin_dom"/>
</dbReference>
<dbReference type="NCBIfam" id="TIGR02451">
    <property type="entry name" value="anti_sig_ChrR"/>
    <property type="match status" value="1"/>
</dbReference>
<dbReference type="InterPro" id="IPR012807">
    <property type="entry name" value="Anti-sigma_ChrR"/>
</dbReference>
<protein>
    <submittedName>
        <fullName evidence="3">Anti-ECFsigma factor, ChrR</fullName>
    </submittedName>
</protein>
<dbReference type="STRING" id="1123272.SAMN02745824_3170"/>
<dbReference type="InterPro" id="IPR011051">
    <property type="entry name" value="RmlC_Cupin_sf"/>
</dbReference>
<dbReference type="SUPFAM" id="SSF51182">
    <property type="entry name" value="RmlC-like cupins"/>
    <property type="match status" value="1"/>
</dbReference>
<dbReference type="Pfam" id="PF12973">
    <property type="entry name" value="Cupin_7"/>
    <property type="match status" value="1"/>
</dbReference>
<evidence type="ECO:0000313" key="4">
    <source>
        <dbReference type="Proteomes" id="UP000185192"/>
    </source>
</evidence>
<dbReference type="EMBL" id="FSQW01000002">
    <property type="protein sequence ID" value="SIO15806.1"/>
    <property type="molecule type" value="Genomic_DNA"/>
</dbReference>
<dbReference type="CDD" id="cd20301">
    <property type="entry name" value="cupin_ChrR"/>
    <property type="match status" value="1"/>
</dbReference>
<dbReference type="Gene3D" id="2.60.120.10">
    <property type="entry name" value="Jelly Rolls"/>
    <property type="match status" value="1"/>
</dbReference>
<reference evidence="4" key="1">
    <citation type="submission" date="2016-11" db="EMBL/GenBank/DDBJ databases">
        <authorList>
            <person name="Varghese N."/>
            <person name="Submissions S."/>
        </authorList>
    </citation>
    <scope>NUCLEOTIDE SEQUENCE [LARGE SCALE GENOMIC DNA]</scope>
    <source>
        <strain evidence="4">DSM 22363</strain>
    </source>
</reference>
<dbReference type="Proteomes" id="UP000185192">
    <property type="component" value="Unassembled WGS sequence"/>
</dbReference>
<feature type="region of interest" description="Disordered" evidence="1">
    <location>
        <begin position="81"/>
        <end position="105"/>
    </location>
</feature>
<dbReference type="InterPro" id="IPR041916">
    <property type="entry name" value="Anti_sigma_zinc_sf"/>
</dbReference>
<dbReference type="Gene3D" id="1.10.10.1320">
    <property type="entry name" value="Anti-sigma factor, zinc-finger domain"/>
    <property type="match status" value="1"/>
</dbReference>
<accession>A0A1N6H7R6</accession>
<dbReference type="OrthoDB" id="2988517at2"/>
<evidence type="ECO:0000313" key="3">
    <source>
        <dbReference type="EMBL" id="SIO15806.1"/>
    </source>
</evidence>